<protein>
    <submittedName>
        <fullName evidence="9">Replication protein</fullName>
    </submittedName>
</protein>
<dbReference type="AlphaFoldDB" id="A0AAX2UUD8"/>
<evidence type="ECO:0000256" key="7">
    <source>
        <dbReference type="SAM" id="MobiDB-lite"/>
    </source>
</evidence>
<feature type="domain" description="Replication gene A protein-like" evidence="8">
    <location>
        <begin position="214"/>
        <end position="472"/>
    </location>
</feature>
<reference evidence="9" key="2">
    <citation type="journal article" date="2019" name="PLoS ONE">
        <title>Identification and characterization of putative Aeromonas spp. T3SS effectors.</title>
        <authorList>
            <person name="Rangel L.T."/>
            <person name="Marden J."/>
            <person name="Colston S."/>
            <person name="Setubal J.C."/>
            <person name="Graf J."/>
            <person name="Gogarten J.P."/>
        </authorList>
    </citation>
    <scope>NUCLEOTIDE SEQUENCE</scope>
    <source>
        <strain evidence="9">BAQ071013-135</strain>
    </source>
</reference>
<sequence length="714" mass="80584">MTSFTSYAAQRSLDGSRSAVTAKRSRSPSLAGLKGEDYLMALRSSPAYMAMLREQWAQDNDVQLDVANKWWKPQVEEPAPVLRSSPTPFSPEAQADKFAALPIGGAEDAKLRERVILRHPACTGWFTHVYQSRNALLGIQAANEGIRELDESLSVRGELGEFRFSAGDDSVDTFSVRFAEHVGKLVATRAHVVALRLVINMAYEYGLNPVATVTKQQEADPYPTLNRWADMAWVRRRIRSVSARRLYDVSRRYALVSARLAAYTTDLSVARRAFRRNANDETLSSLVAHNAKDLFDAVSMKDAVDASVSNPTNRRAELMTRLSGFEQCAKEQRHVAIFLTFTCPSRFHSVHRNGQQNQKWIEAGRPSVRDAQAWLTNCWNNIRKRAGEAEIKPYGFRFAEPHHDGTPHWHAVLFMTTQQAKQYIAICRAQMLADSGNEPGAKQHRFKVVFIDPRKGSAVGYCSKYVAKNIDGFAVGLDHEAGKRAKAVDTAARVDAWKSDNRIRQFQQIGGPSVTAWREFRTIRDELDMEDPMFQQLTKEQHFALENVRKAADAGDWAAFCCAMGGVQVRRNDQTVRVHYGIPETMKLLCDEDGVALHTPRSKTQYGDDAPARAMGLMYANIFMLTRAKEWLVTSKEKWEAACRKTMEGVRDQFEVMRDEKAYAYMEYEEYEALRHMAICDYQSRAWLLFSDDERLAGPPQGCEPPGGGLDPCH</sequence>
<keyword evidence="3" id="KW-0235">DNA replication</keyword>
<evidence type="ECO:0000313" key="10">
    <source>
        <dbReference type="Proteomes" id="UP000796104"/>
    </source>
</evidence>
<comment type="caution">
    <text evidence="9">The sequence shown here is derived from an EMBL/GenBank/DDBJ whole genome shotgun (WGS) entry which is preliminary data.</text>
</comment>
<evidence type="ECO:0000256" key="3">
    <source>
        <dbReference type="ARBA" id="ARBA00022705"/>
    </source>
</evidence>
<keyword evidence="5" id="KW-0255">Endonuclease</keyword>
<evidence type="ECO:0000313" key="9">
    <source>
        <dbReference type="EMBL" id="TND54341.1"/>
    </source>
</evidence>
<comment type="similarity">
    <text evidence="2">Belongs to the phage GPA family.</text>
</comment>
<keyword evidence="6" id="KW-0378">Hydrolase</keyword>
<dbReference type="GO" id="GO:0004519">
    <property type="term" value="F:endonuclease activity"/>
    <property type="evidence" value="ECO:0007669"/>
    <property type="project" value="UniProtKB-KW"/>
</dbReference>
<organism evidence="9 10">
    <name type="scientific">Aeromonas veronii</name>
    <dbReference type="NCBI Taxonomy" id="654"/>
    <lineage>
        <taxon>Bacteria</taxon>
        <taxon>Pseudomonadati</taxon>
        <taxon>Pseudomonadota</taxon>
        <taxon>Gammaproteobacteria</taxon>
        <taxon>Aeromonadales</taxon>
        <taxon>Aeromonadaceae</taxon>
        <taxon>Aeromonas</taxon>
    </lineage>
</organism>
<evidence type="ECO:0000256" key="1">
    <source>
        <dbReference type="ARBA" id="ARBA00003293"/>
    </source>
</evidence>
<comment type="function">
    <text evidence="1">Possible endonuclease which induces a single-strand cut and initiates DNA replication.</text>
</comment>
<evidence type="ECO:0000256" key="5">
    <source>
        <dbReference type="ARBA" id="ARBA00022759"/>
    </source>
</evidence>
<dbReference type="Proteomes" id="UP000796104">
    <property type="component" value="Unassembled WGS sequence"/>
</dbReference>
<dbReference type="RefSeq" id="WP_139494325.1">
    <property type="nucleotide sequence ID" value="NZ_CAWORL010000003.1"/>
</dbReference>
<dbReference type="InterPro" id="IPR008766">
    <property type="entry name" value="Replication_gene_A-like"/>
</dbReference>
<keyword evidence="4" id="KW-0540">Nuclease</keyword>
<evidence type="ECO:0000256" key="4">
    <source>
        <dbReference type="ARBA" id="ARBA00022722"/>
    </source>
</evidence>
<dbReference type="Pfam" id="PF05840">
    <property type="entry name" value="Phage_GPA"/>
    <property type="match status" value="1"/>
</dbReference>
<proteinExistence type="inferred from homology"/>
<accession>A0AAX2UUD8</accession>
<gene>
    <name evidence="9" type="ORF">CF123_09455</name>
</gene>
<dbReference type="EMBL" id="PDXJ01000011">
    <property type="protein sequence ID" value="TND54341.1"/>
    <property type="molecule type" value="Genomic_DNA"/>
</dbReference>
<reference evidence="9" key="1">
    <citation type="submission" date="2017-10" db="EMBL/GenBank/DDBJ databases">
        <authorList>
            <person name="Colston S.M."/>
            <person name="Graf J."/>
        </authorList>
    </citation>
    <scope>NUCLEOTIDE SEQUENCE</scope>
    <source>
        <strain evidence="9">BAQ071013-135</strain>
    </source>
</reference>
<name>A0AAX2UUD8_AERVE</name>
<evidence type="ECO:0000256" key="2">
    <source>
        <dbReference type="ARBA" id="ARBA00009260"/>
    </source>
</evidence>
<dbReference type="GO" id="GO:0016787">
    <property type="term" value="F:hydrolase activity"/>
    <property type="evidence" value="ECO:0007669"/>
    <property type="project" value="UniProtKB-KW"/>
</dbReference>
<evidence type="ECO:0000256" key="6">
    <source>
        <dbReference type="ARBA" id="ARBA00022801"/>
    </source>
</evidence>
<dbReference type="GO" id="GO:0006260">
    <property type="term" value="P:DNA replication"/>
    <property type="evidence" value="ECO:0007669"/>
    <property type="project" value="UniProtKB-KW"/>
</dbReference>
<evidence type="ECO:0000259" key="8">
    <source>
        <dbReference type="Pfam" id="PF05840"/>
    </source>
</evidence>
<feature type="region of interest" description="Disordered" evidence="7">
    <location>
        <begin position="1"/>
        <end position="26"/>
    </location>
</feature>
<feature type="compositionally biased region" description="Polar residues" evidence="7">
    <location>
        <begin position="1"/>
        <end position="19"/>
    </location>
</feature>